<protein>
    <submittedName>
        <fullName evidence="1">Uncharacterized protein</fullName>
    </submittedName>
</protein>
<dbReference type="AlphaFoldDB" id="A0A484H561"/>
<gene>
    <name evidence="1" type="ORF">RIEGSTA812A_PEG_530</name>
</gene>
<reference evidence="1" key="1">
    <citation type="submission" date="2018-10" db="EMBL/GenBank/DDBJ databases">
        <authorList>
            <person name="Gruber-Vodicka H."/>
            <person name="Jaeckle O."/>
        </authorList>
    </citation>
    <scope>NUCLEOTIDE SEQUENCE</scope>
</reference>
<evidence type="ECO:0000313" key="1">
    <source>
        <dbReference type="EMBL" id="VBB69057.1"/>
    </source>
</evidence>
<name>A0A484H561_9ZZZZ</name>
<sequence length="54" mass="5974">MPTTPYTFPARAASGLDNPRNAMMKQTEATRYASVVTEAAVIRPPLLAFLLEHR</sequence>
<dbReference type="EMBL" id="LR026963">
    <property type="protein sequence ID" value="VBB69057.1"/>
    <property type="molecule type" value="Genomic_DNA"/>
</dbReference>
<accession>A0A484H561</accession>
<organism evidence="1">
    <name type="scientific">invertebrate metagenome</name>
    <dbReference type="NCBI Taxonomy" id="1711999"/>
    <lineage>
        <taxon>unclassified sequences</taxon>
        <taxon>metagenomes</taxon>
        <taxon>organismal metagenomes</taxon>
    </lineage>
</organism>
<proteinExistence type="predicted"/>